<dbReference type="Proteomes" id="UP000004906">
    <property type="component" value="Unassembled WGS sequence"/>
</dbReference>
<name>A0A6C8GI21_SALET</name>
<sequence>MGKTQGVKAMPMPISSAQSAEKGSWAAGFDVSPVWVTAGVGVASIAARQLHLAAP</sequence>
<feature type="non-terminal residue" evidence="1">
    <location>
        <position position="55"/>
    </location>
</feature>
<evidence type="ECO:0000313" key="1">
    <source>
        <dbReference type="EMBL" id="EHC31603.1"/>
    </source>
</evidence>
<accession>A0A6C8GI21</accession>
<reference evidence="1 2" key="1">
    <citation type="journal article" date="2011" name="BMC Genomics">
        <title>Genome sequencing reveals diversification of virulence factor content and possible host adaptation in distinct subpopulations of Salmonella enterica.</title>
        <authorList>
            <person name="den Bakker H.C."/>
            <person name="Moreno Switt A.I."/>
            <person name="Govoni G."/>
            <person name="Cummings C.A."/>
            <person name="Ranieri M.L."/>
            <person name="Degoricija L."/>
            <person name="Hoelzer K."/>
            <person name="Rodriguez-Rivera L.D."/>
            <person name="Brown S."/>
            <person name="Bolchacova E."/>
            <person name="Furtado M.R."/>
            <person name="Wiedmann M."/>
        </authorList>
    </citation>
    <scope>NUCLEOTIDE SEQUENCE [LARGE SCALE GENOMIC DNA]</scope>
    <source>
        <strain evidence="1 2">A4-669</strain>
    </source>
</reference>
<dbReference type="AlphaFoldDB" id="A0A6C8GI21"/>
<protein>
    <submittedName>
        <fullName evidence="1">Uncharacterized protein</fullName>
    </submittedName>
</protein>
<gene>
    <name evidence="1" type="ORF">LTSEADE_4698</name>
</gene>
<organism evidence="1 2">
    <name type="scientific">Salmonella enterica subsp. enterica serovar Adelaide str. A4-669</name>
    <dbReference type="NCBI Taxonomy" id="913063"/>
    <lineage>
        <taxon>Bacteria</taxon>
        <taxon>Pseudomonadati</taxon>
        <taxon>Pseudomonadota</taxon>
        <taxon>Gammaproteobacteria</taxon>
        <taxon>Enterobacterales</taxon>
        <taxon>Enterobacteriaceae</taxon>
        <taxon>Salmonella</taxon>
    </lineage>
</organism>
<proteinExistence type="predicted"/>
<comment type="caution">
    <text evidence="1">The sequence shown here is derived from an EMBL/GenBank/DDBJ whole genome shotgun (WGS) entry which is preliminary data.</text>
</comment>
<evidence type="ECO:0000313" key="2">
    <source>
        <dbReference type="Proteomes" id="UP000004906"/>
    </source>
</evidence>
<dbReference type="EMBL" id="AFCI01001574">
    <property type="protein sequence ID" value="EHC31603.1"/>
    <property type="molecule type" value="Genomic_DNA"/>
</dbReference>